<dbReference type="PROSITE" id="PS50280">
    <property type="entry name" value="SET"/>
    <property type="match status" value="1"/>
</dbReference>
<protein>
    <recommendedName>
        <fullName evidence="13">Protein-lysine N-methyltransferase SMYD4</fullName>
    </recommendedName>
    <alternativeName>
        <fullName evidence="14">SET and MYND domain-containing protein 4</fullName>
    </alternativeName>
</protein>
<evidence type="ECO:0000256" key="12">
    <source>
        <dbReference type="ARBA" id="ARBA00093423"/>
    </source>
</evidence>
<keyword evidence="6" id="KW-0949">S-adenosyl-L-methionine</keyword>
<reference evidence="18 19" key="1">
    <citation type="submission" date="2019-01" db="EMBL/GenBank/DDBJ databases">
        <title>A draft genome assembly of the solar-powered sea slug Elysia chlorotica.</title>
        <authorList>
            <person name="Cai H."/>
            <person name="Li Q."/>
            <person name="Fang X."/>
            <person name="Li J."/>
            <person name="Curtis N.E."/>
            <person name="Altenburger A."/>
            <person name="Shibata T."/>
            <person name="Feng M."/>
            <person name="Maeda T."/>
            <person name="Schwartz J.A."/>
            <person name="Shigenobu S."/>
            <person name="Lundholm N."/>
            <person name="Nishiyama T."/>
            <person name="Yang H."/>
            <person name="Hasebe M."/>
            <person name="Li S."/>
            <person name="Pierce S.K."/>
            <person name="Wang J."/>
        </authorList>
    </citation>
    <scope>NUCLEOTIDE SEQUENCE [LARGE SCALE GENOMIC DNA]</scope>
    <source>
        <strain evidence="18">EC2010</strain>
        <tissue evidence="18">Whole organism of an adult</tissue>
    </source>
</reference>
<dbReference type="GO" id="GO:0005737">
    <property type="term" value="C:cytoplasm"/>
    <property type="evidence" value="ECO:0007669"/>
    <property type="project" value="UniProtKB-SubCell"/>
</dbReference>
<name>A0A3S1BFU4_ELYCH</name>
<evidence type="ECO:0000256" key="15">
    <source>
        <dbReference type="PROSITE-ProRule" id="PRU00134"/>
    </source>
</evidence>
<evidence type="ECO:0000256" key="5">
    <source>
        <dbReference type="ARBA" id="ARBA00022679"/>
    </source>
</evidence>
<comment type="caution">
    <text evidence="18">The sequence shown here is derived from an EMBL/GenBank/DDBJ whole genome shotgun (WGS) entry which is preliminary data.</text>
</comment>
<dbReference type="GO" id="GO:0008270">
    <property type="term" value="F:zinc ion binding"/>
    <property type="evidence" value="ECO:0007669"/>
    <property type="project" value="UniProtKB-KW"/>
</dbReference>
<evidence type="ECO:0000256" key="2">
    <source>
        <dbReference type="ARBA" id="ARBA00004496"/>
    </source>
</evidence>
<keyword evidence="19" id="KW-1185">Reference proteome</keyword>
<keyword evidence="4" id="KW-0489">Methyltransferase</keyword>
<comment type="subcellular location">
    <subcellularLocation>
        <location evidence="2">Cytoplasm</location>
    </subcellularLocation>
    <subcellularLocation>
        <location evidence="1">Nucleus</location>
    </subcellularLocation>
</comment>
<dbReference type="GO" id="GO:0042826">
    <property type="term" value="F:histone deacetylase binding"/>
    <property type="evidence" value="ECO:0007669"/>
    <property type="project" value="TreeGrafter"/>
</dbReference>
<dbReference type="Pfam" id="PF00856">
    <property type="entry name" value="SET"/>
    <property type="match status" value="1"/>
</dbReference>
<dbReference type="InterPro" id="IPR046341">
    <property type="entry name" value="SET_dom_sf"/>
</dbReference>
<evidence type="ECO:0000256" key="1">
    <source>
        <dbReference type="ARBA" id="ARBA00004123"/>
    </source>
</evidence>
<comment type="function">
    <text evidence="12">Protein-lysine N-methyltransferase. Monomethylates PRMT5, modulating its transcriptional activity. May also act as a histone methyltransferase. Plays a critical role in cardiac development. Acts as a key epigenetic regulator of gene expression during cardiac development via its dual activities as a methyltransferase and negative regulator of HDAC1.</text>
</comment>
<dbReference type="InterPro" id="IPR001214">
    <property type="entry name" value="SET_dom"/>
</dbReference>
<dbReference type="SUPFAM" id="SSF82199">
    <property type="entry name" value="SET domain"/>
    <property type="match status" value="1"/>
</dbReference>
<evidence type="ECO:0000256" key="11">
    <source>
        <dbReference type="ARBA" id="ARBA00048985"/>
    </source>
</evidence>
<sequence>MAASIGFGNWQQALDQIVESWEQKKTELFDTFHNLQDNESRLKFVFKHKLIRDVDWLQSYFETCSSRHSKSKVEAAFWKAKGNKHFQQRKFALAVDAYTQSCIDAPSGVGEDLSLSLGNRSAALFHMKHYQPCVTDIDRAVSLSFPAGSLHKLLARKTWALIKLNQTDQALQSFQTLKEFVESSDFSLKDQKRDEFLKEMATMEKSVQALLEKPTGMNCMKSPASEPPKVFSGVNQVVSQASQCISLSYTSRKGRYLCANNSIPRGSTLIVEKPFAAVLLPDHYDTHCHHCFLPLPLSCIGCKRCTLVRFCNEVCRDSAWTEFHSTECHYLDLLHSVGIAHLSLRIVLSAGLPFLLDFLDNKSKYRLSQDPSSLGLNSQGHYDREYLTVYDLMTHEDSTERSDMLQYSLTAGLLLLTLAHSGFFSMFNGEAGKGDFDVSSVLLGKESDGINLPPYMAKVGGLLLRHILQLVCNAHAITSIQTDPACKADGDDEEASVSGVEQTRVATAIYPTASLMNHSCDPTIVSSFIGKTLVVRTLKDVSEGDEIFNCYGPHYCRMDKDERQAILQSQYRFKCDCSACLGGDVDQRRFGAYQCPRCAGVFCTDSCLECGFTADSVTVTRLKTRATQCRQLFDNALGLMNAQQYEAALDLFEKCKDQRREFLYKDHRDLALLEDAIARCYASQGDFCSAADHLYVSVEFARSLYGSLSQEYGHELQKLAEVLFNAGRLRECVDVCQGCIHVLKDLYHPDHQALREIKDLLAAAENALVPQMSSG</sequence>
<keyword evidence="5" id="KW-0808">Transferase</keyword>
<evidence type="ECO:0000256" key="13">
    <source>
        <dbReference type="ARBA" id="ARBA00093635"/>
    </source>
</evidence>
<keyword evidence="9" id="KW-0862">Zinc</keyword>
<evidence type="ECO:0000256" key="10">
    <source>
        <dbReference type="ARBA" id="ARBA00023242"/>
    </source>
</evidence>
<dbReference type="OrthoDB" id="62495at2759"/>
<evidence type="ECO:0000256" key="14">
    <source>
        <dbReference type="ARBA" id="ARBA00093680"/>
    </source>
</evidence>
<comment type="catalytic activity">
    <reaction evidence="11">
        <text>L-lysyl-[protein] + S-adenosyl-L-methionine = N(6)-methyl-L-lysyl-[protein] + S-adenosyl-L-homocysteine + H(+)</text>
        <dbReference type="Rhea" id="RHEA:51736"/>
        <dbReference type="Rhea" id="RHEA-COMP:9752"/>
        <dbReference type="Rhea" id="RHEA-COMP:13053"/>
        <dbReference type="ChEBI" id="CHEBI:15378"/>
        <dbReference type="ChEBI" id="CHEBI:29969"/>
        <dbReference type="ChEBI" id="CHEBI:57856"/>
        <dbReference type="ChEBI" id="CHEBI:59789"/>
        <dbReference type="ChEBI" id="CHEBI:61929"/>
    </reaction>
</comment>
<dbReference type="PANTHER" id="PTHR46165">
    <property type="entry name" value="SET AND MYND DOMAIN-CONTAINING PROTEIN 4"/>
    <property type="match status" value="1"/>
</dbReference>
<organism evidence="18 19">
    <name type="scientific">Elysia chlorotica</name>
    <name type="common">Eastern emerald elysia</name>
    <name type="synonym">Sea slug</name>
    <dbReference type="NCBI Taxonomy" id="188477"/>
    <lineage>
        <taxon>Eukaryota</taxon>
        <taxon>Metazoa</taxon>
        <taxon>Spiralia</taxon>
        <taxon>Lophotrochozoa</taxon>
        <taxon>Mollusca</taxon>
        <taxon>Gastropoda</taxon>
        <taxon>Heterobranchia</taxon>
        <taxon>Euthyneura</taxon>
        <taxon>Panpulmonata</taxon>
        <taxon>Sacoglossa</taxon>
        <taxon>Placobranchoidea</taxon>
        <taxon>Plakobranchidae</taxon>
        <taxon>Elysia</taxon>
    </lineage>
</organism>
<keyword evidence="8 15" id="KW-0863">Zinc-finger</keyword>
<proteinExistence type="predicted"/>
<evidence type="ECO:0000256" key="4">
    <source>
        <dbReference type="ARBA" id="ARBA00022603"/>
    </source>
</evidence>
<dbReference type="GO" id="GO:0032259">
    <property type="term" value="P:methylation"/>
    <property type="evidence" value="ECO:0007669"/>
    <property type="project" value="UniProtKB-KW"/>
</dbReference>
<dbReference type="GO" id="GO:0005634">
    <property type="term" value="C:nucleus"/>
    <property type="evidence" value="ECO:0007669"/>
    <property type="project" value="UniProtKB-SubCell"/>
</dbReference>
<evidence type="ECO:0000259" key="16">
    <source>
        <dbReference type="PROSITE" id="PS50280"/>
    </source>
</evidence>
<evidence type="ECO:0000313" key="18">
    <source>
        <dbReference type="EMBL" id="RUS82695.1"/>
    </source>
</evidence>
<dbReference type="EMBL" id="RQTK01000275">
    <property type="protein sequence ID" value="RUS82695.1"/>
    <property type="molecule type" value="Genomic_DNA"/>
</dbReference>
<dbReference type="InterPro" id="IPR044421">
    <property type="entry name" value="SMYD4_SET"/>
</dbReference>
<dbReference type="Gene3D" id="1.25.40.10">
    <property type="entry name" value="Tetratricopeptide repeat domain"/>
    <property type="match status" value="2"/>
</dbReference>
<keyword evidence="7" id="KW-0479">Metal-binding</keyword>
<evidence type="ECO:0000256" key="6">
    <source>
        <dbReference type="ARBA" id="ARBA00022691"/>
    </source>
</evidence>
<accession>A0A3S1BFU4</accession>
<dbReference type="InterPro" id="IPR002893">
    <property type="entry name" value="Znf_MYND"/>
</dbReference>
<feature type="domain" description="SET" evidence="16">
    <location>
        <begin position="243"/>
        <end position="552"/>
    </location>
</feature>
<dbReference type="STRING" id="188477.A0A3S1BFU4"/>
<dbReference type="SUPFAM" id="SSF144232">
    <property type="entry name" value="HIT/MYND zinc finger-like"/>
    <property type="match status" value="1"/>
</dbReference>
<dbReference type="PANTHER" id="PTHR46165:SF2">
    <property type="entry name" value="SET AND MYND DOMAIN-CONTAINING PROTEIN 4"/>
    <property type="match status" value="1"/>
</dbReference>
<dbReference type="CDD" id="cd10536">
    <property type="entry name" value="SET_SMYD4"/>
    <property type="match status" value="1"/>
</dbReference>
<dbReference type="AlphaFoldDB" id="A0A3S1BFU4"/>
<dbReference type="InterPro" id="IPR011990">
    <property type="entry name" value="TPR-like_helical_dom_sf"/>
</dbReference>
<dbReference type="Gene3D" id="2.170.270.10">
    <property type="entry name" value="SET domain"/>
    <property type="match status" value="1"/>
</dbReference>
<dbReference type="InterPro" id="IPR052097">
    <property type="entry name" value="SET-MYND_domain_protein"/>
</dbReference>
<evidence type="ECO:0000256" key="7">
    <source>
        <dbReference type="ARBA" id="ARBA00022723"/>
    </source>
</evidence>
<evidence type="ECO:0000313" key="19">
    <source>
        <dbReference type="Proteomes" id="UP000271974"/>
    </source>
</evidence>
<gene>
    <name evidence="18" type="ORF">EGW08_009532</name>
</gene>
<keyword evidence="3" id="KW-0963">Cytoplasm</keyword>
<evidence type="ECO:0000256" key="9">
    <source>
        <dbReference type="ARBA" id="ARBA00022833"/>
    </source>
</evidence>
<dbReference type="SUPFAM" id="SSF48452">
    <property type="entry name" value="TPR-like"/>
    <property type="match status" value="2"/>
</dbReference>
<dbReference type="PROSITE" id="PS50865">
    <property type="entry name" value="ZF_MYND_2"/>
    <property type="match status" value="1"/>
</dbReference>
<evidence type="ECO:0000256" key="8">
    <source>
        <dbReference type="ARBA" id="ARBA00022771"/>
    </source>
</evidence>
<dbReference type="GO" id="GO:0008168">
    <property type="term" value="F:methyltransferase activity"/>
    <property type="evidence" value="ECO:0007669"/>
    <property type="project" value="UniProtKB-KW"/>
</dbReference>
<evidence type="ECO:0000259" key="17">
    <source>
        <dbReference type="PROSITE" id="PS50865"/>
    </source>
</evidence>
<feature type="domain" description="MYND-type" evidence="17">
    <location>
        <begin position="288"/>
        <end position="328"/>
    </location>
</feature>
<dbReference type="Pfam" id="PF01753">
    <property type="entry name" value="zf-MYND"/>
    <property type="match status" value="1"/>
</dbReference>
<dbReference type="Proteomes" id="UP000271974">
    <property type="component" value="Unassembled WGS sequence"/>
</dbReference>
<evidence type="ECO:0000256" key="3">
    <source>
        <dbReference type="ARBA" id="ARBA00022490"/>
    </source>
</evidence>
<keyword evidence="10" id="KW-0539">Nucleus</keyword>